<feature type="region of interest" description="Disordered" evidence="5">
    <location>
        <begin position="1596"/>
        <end position="1644"/>
    </location>
</feature>
<evidence type="ECO:0008006" key="9">
    <source>
        <dbReference type="Google" id="ProtNLM"/>
    </source>
</evidence>
<feature type="compositionally biased region" description="Low complexity" evidence="5">
    <location>
        <begin position="2142"/>
        <end position="2160"/>
    </location>
</feature>
<dbReference type="Gene3D" id="3.30.530.20">
    <property type="match status" value="1"/>
</dbReference>
<accession>A0A1A8B6J5</accession>
<feature type="region of interest" description="Disordered" evidence="5">
    <location>
        <begin position="732"/>
        <end position="767"/>
    </location>
</feature>
<feature type="region of interest" description="Disordered" evidence="5">
    <location>
        <begin position="2011"/>
        <end position="2030"/>
    </location>
</feature>
<dbReference type="InterPro" id="IPR036961">
    <property type="entry name" value="Kinesin_motor_dom_sf"/>
</dbReference>
<dbReference type="SUPFAM" id="SSF52540">
    <property type="entry name" value="P-loop containing nucleoside triphosphate hydrolases"/>
    <property type="match status" value="1"/>
</dbReference>
<feature type="compositionally biased region" description="Polar residues" evidence="5">
    <location>
        <begin position="2012"/>
        <end position="2028"/>
    </location>
</feature>
<feature type="compositionally biased region" description="Polar residues" evidence="5">
    <location>
        <begin position="2110"/>
        <end position="2135"/>
    </location>
</feature>
<keyword evidence="2" id="KW-0067">ATP-binding</keyword>
<feature type="domain" description="START" evidence="7">
    <location>
        <begin position="2716"/>
        <end position="2841"/>
    </location>
</feature>
<feature type="coiled-coil region" evidence="4">
    <location>
        <begin position="2480"/>
        <end position="2515"/>
    </location>
</feature>
<dbReference type="GO" id="GO:0008017">
    <property type="term" value="F:microtubule binding"/>
    <property type="evidence" value="ECO:0007669"/>
    <property type="project" value="InterPro"/>
</dbReference>
<feature type="compositionally biased region" description="Basic and acidic residues" evidence="5">
    <location>
        <begin position="461"/>
        <end position="473"/>
    </location>
</feature>
<evidence type="ECO:0000256" key="4">
    <source>
        <dbReference type="SAM" id="Coils"/>
    </source>
</evidence>
<feature type="compositionally biased region" description="Polar residues" evidence="5">
    <location>
        <begin position="474"/>
        <end position="485"/>
    </location>
</feature>
<evidence type="ECO:0000313" key="8">
    <source>
        <dbReference type="EMBL" id="SBP62864.1"/>
    </source>
</evidence>
<dbReference type="GO" id="GO:0008289">
    <property type="term" value="F:lipid binding"/>
    <property type="evidence" value="ECO:0007669"/>
    <property type="project" value="InterPro"/>
</dbReference>
<feature type="compositionally biased region" description="Basic and acidic residues" evidence="5">
    <location>
        <begin position="2091"/>
        <end position="2105"/>
    </location>
</feature>
<evidence type="ECO:0000256" key="3">
    <source>
        <dbReference type="PROSITE-ProRule" id="PRU00283"/>
    </source>
</evidence>
<evidence type="ECO:0000259" key="7">
    <source>
        <dbReference type="PROSITE" id="PS50848"/>
    </source>
</evidence>
<dbReference type="GO" id="GO:0005524">
    <property type="term" value="F:ATP binding"/>
    <property type="evidence" value="ECO:0007669"/>
    <property type="project" value="UniProtKB-KW"/>
</dbReference>
<dbReference type="InterPro" id="IPR002913">
    <property type="entry name" value="START_lipid-bd_dom"/>
</dbReference>
<feature type="region of interest" description="Disordered" evidence="5">
    <location>
        <begin position="1900"/>
        <end position="1922"/>
    </location>
</feature>
<reference evidence="8" key="2">
    <citation type="submission" date="2016-06" db="EMBL/GenBank/DDBJ databases">
        <title>The genome of a short-lived fish provides insights into sex chromosome evolution and the genetic control of aging.</title>
        <authorList>
            <person name="Reichwald K."/>
            <person name="Felder M."/>
            <person name="Petzold A."/>
            <person name="Koch P."/>
            <person name="Groth M."/>
            <person name="Platzer M."/>
        </authorList>
    </citation>
    <scope>NUCLEOTIDE SEQUENCE</scope>
    <source>
        <tissue evidence="8">Brain</tissue>
    </source>
</reference>
<feature type="region of interest" description="Disordered" evidence="5">
    <location>
        <begin position="2082"/>
        <end position="2161"/>
    </location>
</feature>
<feature type="compositionally biased region" description="Polar residues" evidence="5">
    <location>
        <begin position="744"/>
        <end position="761"/>
    </location>
</feature>
<dbReference type="Pfam" id="PF00225">
    <property type="entry name" value="Kinesin"/>
    <property type="match status" value="1"/>
</dbReference>
<dbReference type="InterPro" id="IPR023393">
    <property type="entry name" value="START-like_dom_sf"/>
</dbReference>
<dbReference type="SMART" id="SM00129">
    <property type="entry name" value="KISc"/>
    <property type="match status" value="1"/>
</dbReference>
<evidence type="ECO:0000256" key="2">
    <source>
        <dbReference type="ARBA" id="ARBA00022840"/>
    </source>
</evidence>
<comment type="caution">
    <text evidence="3">Lacks conserved residue(s) required for the propagation of feature annotation.</text>
</comment>
<reference evidence="8" key="1">
    <citation type="submission" date="2016-05" db="EMBL/GenBank/DDBJ databases">
        <authorList>
            <person name="Lavstsen T."/>
            <person name="Jespersen J.S."/>
        </authorList>
    </citation>
    <scope>NUCLEOTIDE SEQUENCE</scope>
    <source>
        <tissue evidence="8">Brain</tissue>
    </source>
</reference>
<dbReference type="EMBL" id="HADY01024379">
    <property type="protein sequence ID" value="SBP62864.1"/>
    <property type="molecule type" value="Transcribed_RNA"/>
</dbReference>
<dbReference type="PROSITE" id="PS50067">
    <property type="entry name" value="KINESIN_MOTOR_2"/>
    <property type="match status" value="1"/>
</dbReference>
<sequence>MANVKVAVRVRPPSARESTDGGRIAVQVEDKFVRIQNVKLDGCTEGSVDSREKLLEFCFDYCYCFLEIYNERVRDLLKKGGQKNRVSLRIREHPEKGPYVQELSQHVVSDSKQAMELLEEGIANRMTAATHNHGASSRSHAIFTIQYTQAVLENNLPSETVSKINLVDLAGKLREEIDRLKSMLLGFEMQRNLSPSLSDERDGSLSEIVLQNELKVEQLTKDWSDSWRDKKELLEQYSVDINRDQAGFLLGTCLAPTEESTARQRVEEQKRYVESLRQEIQAEQKRAERDLEKEQDHLQQQHAEFQMWILQEKGCLKTAEQRLTQDSGVQANLLPAPLLEKLTGHRKDLSLDYPSQVVRVRKKTVQDELLKHHSLRRAKSRLRRKKLLYQLKKIANKQHLLDAKWRKWVSDECLPRGRTQSCSSSVFSGKHQFGPNQVSISESFRQTSNEEPQAEPCLGQSERKPLLPKRDVSFKNSPDQKTALTLKSPPNSNSLLPVSKENIRISNTDRFGSEKNSFPNDQSSDQNSGCTDKDRLEIISKALSHSVGPRLKTALSNVFRKPSSGVKGGRVLKPLSRIANKFYWRQRGDKNLRTNQSEGIIKTAISCEELDQRTPVENQGQRRWHSTEALMNKNSGPMAHQQRLVRWVEEWGERDEGTSDCESLFSLDSLSSAYATALAEQLRYEETSEAESEDSELSKDSLTMEISGKFTTVRRCKQTVVPTYSLVRDSAAQPGFLKPPGTPTEASSDPTRTSLSQSSIAADSRGRDAVDKITNDFRNMPYILSNSPCSLISCSVREDLQVVTDTWSYADTAESPRIVRNSPLLQKQITPSPFGTKLSDSLSGSKTSIPASSAMINVKTLENVLELSRESQDRPTSDLLISKTHKNAGCFIEQSQDIQVTDSRSSSCGTSAPESSHQTTEETSGQSHVSAAGLGVVAANMTMSSMFSDMRSSSFPAAVHFYTSSSNYGGVLDEIKPSAKAAPDTDGTNVTDVQQSFFKKAEDLTGKRTETKSTELPVALQQDVVKSTCKNSRKRNKDQQIAFIGGLKIPKRSDDGELETFSFTPGDILGGICPRHHKNSRDFKGERSFVEHDDRDCVCNHGNARQDTAASDVLPFTNIKNREQEPNGQISECFLKHGDKRSQCDATVGNNEHVEKGDVTHKEVLEDTEKGECQTGSCKSAKHLSKSDAICSAIDLRISEVVKEHMKLSVTGRDGARNSRSQSLNTLSSYVLHCCSDRDERRWTGEQLRDEKGNDVKEIQNFCGDLSVETGLSKNVLTMNEHLTSKLNTGHKCFDSQENTNEDQQSVASTCNVVMRDQVDNQIRSDGPGCNADLVCQFQTKHTATKPQKLNQETSSTMITALEDFHPTATPNNNSSNQNPPKIFQHFQNSHEISGLNNLPADVISLDKYNHIQITLNPVHEGNDEMFHKSGARPSFIIQDQLSRSHSETLAQTSLFNMNHKEKCKNPSSSPRSFNQHHQVDSNEAFELKNAGLENPHVSAEELLMPEERRLIKTSCCHSVMMSKEAAMNKAGAMLGNSAVNKKIKRFRKSNIKTCPTSSSDSSLKSSDEEDVEKLGARMHHSRLTSKWVKLGAENDVSQTRDEERSAPVSAVKSKLKVHNRNRGTSNNEYSSERNPSPPQAASWQTVAEKFSLCGNKREGSHLNCQDSPIHFDSSDINPFVHQWQCDDSNQHCYRNPAFGSAADLSSTSPLLNGSEKQMTRCCSAENGLNGHNSPFNSHLSAHATNKGLSSTLSSIEDCKGKANSQRSSLAGQTLNSSCSGNDVPGGFSNNSSQVDEIMLVCSSEQESTIKAQRWRTHELGTQTECQLEMVCCRSNGSAFKSKDHHKRSKTDVPSSRRGKVDVKQSPTWASMENMSAHITKLIDSTSDLLGDVQGMRTGEVNKTSSRSISWSENSPSTRWDRSTHTTLDVGIQTEFAAAPAVRERSNSHEINVVVKVIGSEQNTHCVKHKCARIKSTPDLRLNKSAPSHSDPDPIRSPWTKGAADCHRRVKSASSRFSKLSNPESPSWRSAAISEIQNRSPKKYCQSNHSPCSSKHPSALCTKTATYTDRASSPIVTMGTRFRQRGKQSHCHPECKSQKITHPSEDGSLTVPSVSGAIQSPRQDCEVSSNKSETVSLERVSEVSCSSPPESEKSLSSPRLSLDKYADAQKRSMCFKDECSHRCSSKQQVTPQQWSTAISPTPSPSGVQEQKKSSFIAGSGDFCFEDDLESPSECSTEVLVNAKPSTCVSPHEDSQKVPEDLPMHDKFTNWSGVRHHHHQRSKHPNKQTLLPRFDHRNCPEWGETESSGLNMEAVAQRDRRATEIMKLRQERERVMATVSLNPSLMPLTVELKEAKVHYGLGETDALLKIPSPRSKEERQQRTSAPTNQQLYDRHRLSIEGLRQDRKERLQMYRRARSLSPSKNPHSLPQETVSSSKVFTAIPTQCKKYLQQLRQEVIDNTRLQEPCRGESPYPSDIEQLLRDYGRAREEARTEIAKARERLRERTELEKRRLQQLALSQEIKDDLKHRTRISNSTLCTGSSLSLSSGPTSGYNSSHTPQLQQFTKPAVNRKITGIQEEKALRARPATRDSVKTKLTWRSAQDVDLEPPVGDFEPLMASSPSPPVFGRKRTASFASASSVTATYQDITSSLINQVLAEVRSASFGNLGNLLTGKATGEWKYQGEERGIQVFYKPSSSPSVHSFLGIGELDRPLDGLWNIICQMSKSHLYNPSVRSMWTRPLDDSTQLVYILTDPSACHLSQPRDFCCISTESKQGGLSVLAMQSVFEESLPRPSVDAIRGEMMPSCWILQPVRRRGQELTRVTYLLQVDLGTPSFPPRLLNTVAKRQAAVIADLDVFFSSQMNKTH</sequence>
<evidence type="ECO:0000256" key="1">
    <source>
        <dbReference type="ARBA" id="ARBA00022741"/>
    </source>
</evidence>
<feature type="compositionally biased region" description="Polar residues" evidence="5">
    <location>
        <begin position="442"/>
        <end position="451"/>
    </location>
</feature>
<name>A0A1A8B6J5_NOTFU</name>
<feature type="region of interest" description="Disordered" evidence="5">
    <location>
        <begin position="442"/>
        <end position="531"/>
    </location>
</feature>
<gene>
    <name evidence="8" type="primary">BX569781.3</name>
</gene>
<feature type="compositionally biased region" description="Polar residues" evidence="5">
    <location>
        <begin position="1901"/>
        <end position="1918"/>
    </location>
</feature>
<organism evidence="8">
    <name type="scientific">Nothobranchius furzeri</name>
    <name type="common">Turquoise killifish</name>
    <dbReference type="NCBI Taxonomy" id="105023"/>
    <lineage>
        <taxon>Eukaryota</taxon>
        <taxon>Metazoa</taxon>
        <taxon>Chordata</taxon>
        <taxon>Craniata</taxon>
        <taxon>Vertebrata</taxon>
        <taxon>Euteleostomi</taxon>
        <taxon>Actinopterygii</taxon>
        <taxon>Neopterygii</taxon>
        <taxon>Teleostei</taxon>
        <taxon>Neoteleostei</taxon>
        <taxon>Acanthomorphata</taxon>
        <taxon>Ovalentaria</taxon>
        <taxon>Atherinomorphae</taxon>
        <taxon>Cyprinodontiformes</taxon>
        <taxon>Nothobranchiidae</taxon>
        <taxon>Nothobranchius</taxon>
    </lineage>
</organism>
<comment type="similarity">
    <text evidence="3">Belongs to the TRAFAC class myosin-kinesin ATPase superfamily. Kinesin family.</text>
</comment>
<dbReference type="InterPro" id="IPR027417">
    <property type="entry name" value="P-loop_NTPase"/>
</dbReference>
<dbReference type="GO" id="GO:0007018">
    <property type="term" value="P:microtubule-based movement"/>
    <property type="evidence" value="ECO:0007669"/>
    <property type="project" value="InterPro"/>
</dbReference>
<feature type="region of interest" description="Disordered" evidence="5">
    <location>
        <begin position="901"/>
        <end position="928"/>
    </location>
</feature>
<feature type="region of interest" description="Disordered" evidence="5">
    <location>
        <begin position="1978"/>
        <end position="2005"/>
    </location>
</feature>
<dbReference type="GO" id="GO:0003777">
    <property type="term" value="F:microtubule motor activity"/>
    <property type="evidence" value="ECO:0007669"/>
    <property type="project" value="InterPro"/>
</dbReference>
<evidence type="ECO:0000259" key="6">
    <source>
        <dbReference type="PROSITE" id="PS50067"/>
    </source>
</evidence>
<feature type="domain" description="Kinesin motor" evidence="6">
    <location>
        <begin position="1"/>
        <end position="171"/>
    </location>
</feature>
<feature type="region of interest" description="Disordered" evidence="5">
    <location>
        <begin position="1839"/>
        <end position="1865"/>
    </location>
</feature>
<dbReference type="SUPFAM" id="SSF55961">
    <property type="entry name" value="Bet v1-like"/>
    <property type="match status" value="1"/>
</dbReference>
<feature type="compositionally biased region" description="Low complexity" evidence="5">
    <location>
        <begin position="2538"/>
        <end position="2551"/>
    </location>
</feature>
<feature type="region of interest" description="Disordered" evidence="5">
    <location>
        <begin position="2538"/>
        <end position="2560"/>
    </location>
</feature>
<protein>
    <recommendedName>
        <fullName evidence="9">StAR-related lipid transfer (START) domain containing 9</fullName>
    </recommendedName>
</protein>
<dbReference type="Gene3D" id="3.40.850.10">
    <property type="entry name" value="Kinesin motor domain"/>
    <property type="match status" value="1"/>
</dbReference>
<dbReference type="Pfam" id="PF01852">
    <property type="entry name" value="START"/>
    <property type="match status" value="1"/>
</dbReference>
<dbReference type="InterPro" id="IPR001752">
    <property type="entry name" value="Kinesin_motor_dom"/>
</dbReference>
<evidence type="ECO:0000256" key="5">
    <source>
        <dbReference type="SAM" id="MobiDB-lite"/>
    </source>
</evidence>
<keyword evidence="1" id="KW-0547">Nucleotide-binding</keyword>
<feature type="coiled-coil region" evidence="4">
    <location>
        <begin position="263"/>
        <end position="304"/>
    </location>
</feature>
<proteinExistence type="inferred from homology"/>
<feature type="compositionally biased region" description="Low complexity" evidence="5">
    <location>
        <begin position="488"/>
        <end position="497"/>
    </location>
</feature>
<dbReference type="PROSITE" id="PS50848">
    <property type="entry name" value="START"/>
    <property type="match status" value="1"/>
</dbReference>
<dbReference type="PANTHER" id="PTHR47117:SF1">
    <property type="entry name" value="STAR-RELATED LIPID TRANSFER PROTEIN 9"/>
    <property type="match status" value="1"/>
</dbReference>
<feature type="region of interest" description="Disordered" evidence="5">
    <location>
        <begin position="1550"/>
        <end position="1573"/>
    </location>
</feature>
<keyword evidence="4" id="KW-0175">Coiled coil</keyword>
<dbReference type="PANTHER" id="PTHR47117">
    <property type="entry name" value="STAR-RELATED LIPID TRANSFER PROTEIN 9"/>
    <property type="match status" value="1"/>
</dbReference>
<feature type="compositionally biased region" description="Polar residues" evidence="5">
    <location>
        <begin position="1623"/>
        <end position="1644"/>
    </location>
</feature>
<feature type="compositionally biased region" description="Polar residues" evidence="5">
    <location>
        <begin position="504"/>
        <end position="530"/>
    </location>
</feature>